<evidence type="ECO:0000313" key="6">
    <source>
        <dbReference type="EMBL" id="KGQ01148.1"/>
    </source>
</evidence>
<dbReference type="KEGG" id="pbl:PAAG_12186"/>
<sequence>MQAASCKWKARAFSEDILRAMPKYIPSIKSPAETANVRSGKDGAVGMSAPVMLVRDRTTGNIFGSKEPFSRASGGHATARARVEASLQAEYTHIVKLDHPHIVKAFDLVLDEDITLSPGLIIEYIPQNLSETDIKEADVLRVLTHLCTVLGHMHTIGITHRDVKPDNVLVQKR</sequence>
<gene>
    <name evidence="6" type="ORF">PAAG_12186</name>
</gene>
<dbReference type="SUPFAM" id="SSF56112">
    <property type="entry name" value="Protein kinase-like (PK-like)"/>
    <property type="match status" value="1"/>
</dbReference>
<dbReference type="STRING" id="502779.A0A0A2V0Y7"/>
<protein>
    <recommendedName>
        <fullName evidence="5">Protein kinase domain-containing protein</fullName>
    </recommendedName>
</protein>
<reference evidence="6 7" key="1">
    <citation type="journal article" date="2011" name="PLoS Genet.">
        <title>Comparative genomic analysis of human fungal pathogens causing paracoccidioidomycosis.</title>
        <authorList>
            <person name="Desjardins C.A."/>
            <person name="Champion M.D."/>
            <person name="Holder J.W."/>
            <person name="Muszewska A."/>
            <person name="Goldberg J."/>
            <person name="Bailao A.M."/>
            <person name="Brigido M.M."/>
            <person name="Ferreira M.E."/>
            <person name="Garcia A.M."/>
            <person name="Grynberg M."/>
            <person name="Gujja S."/>
            <person name="Heiman D.I."/>
            <person name="Henn M.R."/>
            <person name="Kodira C.D."/>
            <person name="Leon-Narvaez H."/>
            <person name="Longo L.V."/>
            <person name="Ma L.J."/>
            <person name="Malavazi I."/>
            <person name="Matsuo A.L."/>
            <person name="Morais F.V."/>
            <person name="Pereira M."/>
            <person name="Rodriguez-Brito S."/>
            <person name="Sakthikumar S."/>
            <person name="Salem-Izacc S.M."/>
            <person name="Sykes S.M."/>
            <person name="Teixeira M.M."/>
            <person name="Vallejo M.C."/>
            <person name="Walter M.E."/>
            <person name="Yandava C."/>
            <person name="Young S."/>
            <person name="Zeng Q."/>
            <person name="Zucker J."/>
            <person name="Felipe M.S."/>
            <person name="Goldman G.H."/>
            <person name="Haas B.J."/>
            <person name="McEwen J.G."/>
            <person name="Nino-Vega G."/>
            <person name="Puccia R."/>
            <person name="San-Blas G."/>
            <person name="Soares C.M."/>
            <person name="Birren B.W."/>
            <person name="Cuomo C.A."/>
        </authorList>
    </citation>
    <scope>NUCLEOTIDE SEQUENCE [LARGE SCALE GENOMIC DNA]</scope>
    <source>
        <strain evidence="7">ATCC MYA-826 / Pb01</strain>
    </source>
</reference>
<dbReference type="OrthoDB" id="4062651at2759"/>
<dbReference type="PANTHER" id="PTHR43289:SF6">
    <property type="entry name" value="SERINE_THREONINE-PROTEIN KINASE NEKL-3"/>
    <property type="match status" value="1"/>
</dbReference>
<dbReference type="GO" id="GO:0004674">
    <property type="term" value="F:protein serine/threonine kinase activity"/>
    <property type="evidence" value="ECO:0007669"/>
    <property type="project" value="TreeGrafter"/>
</dbReference>
<dbReference type="HOGENOM" id="CLU_1548074_0_0_1"/>
<name>A0A0A2V0Y7_PARBA</name>
<dbReference type="VEuPathDB" id="FungiDB:PAAG_12186"/>
<dbReference type="PROSITE" id="PS50011">
    <property type="entry name" value="PROTEIN_KINASE_DOM"/>
    <property type="match status" value="1"/>
</dbReference>
<keyword evidence="3" id="KW-0418">Kinase</keyword>
<evidence type="ECO:0000256" key="1">
    <source>
        <dbReference type="ARBA" id="ARBA00022679"/>
    </source>
</evidence>
<dbReference type="InterPro" id="IPR000719">
    <property type="entry name" value="Prot_kinase_dom"/>
</dbReference>
<accession>A0A0A2V0Y7</accession>
<dbReference type="Pfam" id="PF00069">
    <property type="entry name" value="Pkinase"/>
    <property type="match status" value="1"/>
</dbReference>
<organism evidence="6 7">
    <name type="scientific">Paracoccidioides lutzii (strain ATCC MYA-826 / Pb01)</name>
    <name type="common">Paracoccidioides brasiliensis</name>
    <dbReference type="NCBI Taxonomy" id="502779"/>
    <lineage>
        <taxon>Eukaryota</taxon>
        <taxon>Fungi</taxon>
        <taxon>Dikarya</taxon>
        <taxon>Ascomycota</taxon>
        <taxon>Pezizomycotina</taxon>
        <taxon>Eurotiomycetes</taxon>
        <taxon>Eurotiomycetidae</taxon>
        <taxon>Onygenales</taxon>
        <taxon>Ajellomycetaceae</taxon>
        <taxon>Paracoccidioides</taxon>
    </lineage>
</organism>
<evidence type="ECO:0000313" key="7">
    <source>
        <dbReference type="Proteomes" id="UP000002059"/>
    </source>
</evidence>
<keyword evidence="4" id="KW-0067">ATP-binding</keyword>
<dbReference type="PROSITE" id="PS00108">
    <property type="entry name" value="PROTEIN_KINASE_ST"/>
    <property type="match status" value="1"/>
</dbReference>
<dbReference type="AlphaFoldDB" id="A0A0A2V0Y7"/>
<evidence type="ECO:0000256" key="4">
    <source>
        <dbReference type="ARBA" id="ARBA00022840"/>
    </source>
</evidence>
<dbReference type="PANTHER" id="PTHR43289">
    <property type="entry name" value="MITOGEN-ACTIVATED PROTEIN KINASE KINASE KINASE 20-RELATED"/>
    <property type="match status" value="1"/>
</dbReference>
<dbReference type="InterPro" id="IPR011009">
    <property type="entry name" value="Kinase-like_dom_sf"/>
</dbReference>
<evidence type="ECO:0000256" key="3">
    <source>
        <dbReference type="ARBA" id="ARBA00022777"/>
    </source>
</evidence>
<dbReference type="Proteomes" id="UP000002059">
    <property type="component" value="Partially assembled WGS sequence"/>
</dbReference>
<evidence type="ECO:0000259" key="5">
    <source>
        <dbReference type="PROSITE" id="PS50011"/>
    </source>
</evidence>
<dbReference type="Gene3D" id="1.10.510.10">
    <property type="entry name" value="Transferase(Phosphotransferase) domain 1"/>
    <property type="match status" value="1"/>
</dbReference>
<evidence type="ECO:0000256" key="2">
    <source>
        <dbReference type="ARBA" id="ARBA00022741"/>
    </source>
</evidence>
<keyword evidence="2" id="KW-0547">Nucleotide-binding</keyword>
<dbReference type="EMBL" id="KN294008">
    <property type="protein sequence ID" value="KGQ01148.1"/>
    <property type="molecule type" value="Genomic_DNA"/>
</dbReference>
<keyword evidence="7" id="KW-1185">Reference proteome</keyword>
<proteinExistence type="predicted"/>
<keyword evidence="1" id="KW-0808">Transferase</keyword>
<dbReference type="RefSeq" id="XP_015702698.1">
    <property type="nucleotide sequence ID" value="XM_015847707.1"/>
</dbReference>
<dbReference type="GO" id="GO:0005524">
    <property type="term" value="F:ATP binding"/>
    <property type="evidence" value="ECO:0007669"/>
    <property type="project" value="UniProtKB-KW"/>
</dbReference>
<dbReference type="GeneID" id="9095152"/>
<feature type="domain" description="Protein kinase" evidence="5">
    <location>
        <begin position="37"/>
        <end position="173"/>
    </location>
</feature>
<dbReference type="InterPro" id="IPR008271">
    <property type="entry name" value="Ser/Thr_kinase_AS"/>
</dbReference>